<evidence type="ECO:0000256" key="1">
    <source>
        <dbReference type="SAM" id="SignalP"/>
    </source>
</evidence>
<sequence length="153" mass="17065">MAKHQQIIRRIRFAVIVSLVFSSSAHLAYATGVEAKLTPQQVSALNALIDKQVTQPGDREIIAGWTEAQRVAEFICRPALQKEIRRQFPAADKTILDQGTGNQHHLESPSLLTGNGQFRTGIEWTRFNYRCELTGSSGMVKKVHIVSLKQLTP</sequence>
<organism evidence="2">
    <name type="scientific">Salmonella enterica</name>
    <name type="common">Salmonella choleraesuis</name>
    <dbReference type="NCBI Taxonomy" id="28901"/>
    <lineage>
        <taxon>Bacteria</taxon>
        <taxon>Pseudomonadati</taxon>
        <taxon>Pseudomonadota</taxon>
        <taxon>Gammaproteobacteria</taxon>
        <taxon>Enterobacterales</taxon>
        <taxon>Enterobacteriaceae</taxon>
        <taxon>Salmonella</taxon>
    </lineage>
</organism>
<evidence type="ECO:0000313" key="2">
    <source>
        <dbReference type="EMBL" id="HAG0390716.1"/>
    </source>
</evidence>
<dbReference type="EMBL" id="DAAXCJ010000012">
    <property type="protein sequence ID" value="HAG0390716.1"/>
    <property type="molecule type" value="Genomic_DNA"/>
</dbReference>
<accession>A0A757C3I8</accession>
<gene>
    <name evidence="2" type="ORF">G8S59_004012</name>
</gene>
<proteinExistence type="predicted"/>
<feature type="chain" id="PRO_5028033706" description="DUF930 domain-containing protein" evidence="1">
    <location>
        <begin position="28"/>
        <end position="153"/>
    </location>
</feature>
<reference evidence="2" key="2">
    <citation type="submission" date="2020-02" db="EMBL/GenBank/DDBJ databases">
        <authorList>
            <consortium name="NCBI Pathogen Detection Project"/>
        </authorList>
    </citation>
    <scope>NUCLEOTIDE SEQUENCE</scope>
    <source>
        <strain evidence="2">MA.CK_97/00011857</strain>
    </source>
</reference>
<reference evidence="2" key="1">
    <citation type="journal article" date="2018" name="Genome Biol.">
        <title>SKESA: strategic k-mer extension for scrupulous assemblies.</title>
        <authorList>
            <person name="Souvorov A."/>
            <person name="Agarwala R."/>
            <person name="Lipman D.J."/>
        </authorList>
    </citation>
    <scope>NUCLEOTIDE SEQUENCE</scope>
    <source>
        <strain evidence="2">MA.CK_97/00011857</strain>
    </source>
</reference>
<protein>
    <recommendedName>
        <fullName evidence="3">DUF930 domain-containing protein</fullName>
    </recommendedName>
</protein>
<keyword evidence="1" id="KW-0732">Signal</keyword>
<feature type="signal peptide" evidence="1">
    <location>
        <begin position="1"/>
        <end position="27"/>
    </location>
</feature>
<comment type="caution">
    <text evidence="2">The sequence shown here is derived from an EMBL/GenBank/DDBJ whole genome shotgun (WGS) entry which is preliminary data.</text>
</comment>
<dbReference type="AlphaFoldDB" id="A0A757C3I8"/>
<name>A0A757C3I8_SALER</name>
<evidence type="ECO:0008006" key="3">
    <source>
        <dbReference type="Google" id="ProtNLM"/>
    </source>
</evidence>